<gene>
    <name evidence="2" type="ORF">FE633_46815</name>
</gene>
<dbReference type="RefSeq" id="WP_138051245.1">
    <property type="nucleotide sequence ID" value="NZ_VBZC01000150.1"/>
</dbReference>
<evidence type="ECO:0000256" key="1">
    <source>
        <dbReference type="SAM" id="MobiDB-lite"/>
    </source>
</evidence>
<feature type="compositionally biased region" description="Low complexity" evidence="1">
    <location>
        <begin position="58"/>
        <end position="69"/>
    </location>
</feature>
<keyword evidence="3" id="KW-1185">Reference proteome</keyword>
<evidence type="ECO:0000313" key="3">
    <source>
        <dbReference type="Proteomes" id="UP000305906"/>
    </source>
</evidence>
<sequence length="84" mass="9034">MIKNVAFQRVSQASRVSRVLQVSQVSHSVADGDGPAGFTLALEVARELHPPLTRAPELAAATTAPARPARPARRVQARRRTVRG</sequence>
<feature type="compositionally biased region" description="Basic residues" evidence="1">
    <location>
        <begin position="70"/>
        <end position="84"/>
    </location>
</feature>
<feature type="region of interest" description="Disordered" evidence="1">
    <location>
        <begin position="58"/>
        <end position="84"/>
    </location>
</feature>
<evidence type="ECO:0000313" key="2">
    <source>
        <dbReference type="EMBL" id="TLS39450.1"/>
    </source>
</evidence>
<dbReference type="Proteomes" id="UP000305906">
    <property type="component" value="Unassembled WGS sequence"/>
</dbReference>
<proteinExistence type="predicted"/>
<reference evidence="2 3" key="1">
    <citation type="submission" date="2019-05" db="EMBL/GenBank/DDBJ databases">
        <title>Streptomyces sp. NEAU-C151, a novel actinomycete isolated from soil.</title>
        <authorList>
            <person name="Han L."/>
            <person name="Jiang H."/>
        </authorList>
    </citation>
    <scope>NUCLEOTIDE SEQUENCE [LARGE SCALE GENOMIC DNA]</scope>
    <source>
        <strain evidence="2 3">NEAU-C151</strain>
    </source>
</reference>
<comment type="caution">
    <text evidence="2">The sequence shown here is derived from an EMBL/GenBank/DDBJ whole genome shotgun (WGS) entry which is preliminary data.</text>
</comment>
<dbReference type="AlphaFoldDB" id="A0A5R9FB46"/>
<organism evidence="2 3">
    <name type="scientific">Streptomyces montanus</name>
    <dbReference type="NCBI Taxonomy" id="2580423"/>
    <lineage>
        <taxon>Bacteria</taxon>
        <taxon>Bacillati</taxon>
        <taxon>Actinomycetota</taxon>
        <taxon>Actinomycetes</taxon>
        <taxon>Kitasatosporales</taxon>
        <taxon>Streptomycetaceae</taxon>
        <taxon>Streptomyces</taxon>
    </lineage>
</organism>
<feature type="non-terminal residue" evidence="2">
    <location>
        <position position="84"/>
    </location>
</feature>
<accession>A0A5R9FB46</accession>
<name>A0A5R9FB46_9ACTN</name>
<dbReference type="EMBL" id="VBZC01000150">
    <property type="protein sequence ID" value="TLS39450.1"/>
    <property type="molecule type" value="Genomic_DNA"/>
</dbReference>
<protein>
    <submittedName>
        <fullName evidence="2">Uncharacterized protein</fullName>
    </submittedName>
</protein>